<name>A0A318EPJ6_9GAMM</name>
<comment type="caution">
    <text evidence="1">The sequence shown here is derived from an EMBL/GenBank/DDBJ whole genome shotgun (WGS) entry which is preliminary data.</text>
</comment>
<dbReference type="EMBL" id="QICN01000001">
    <property type="protein sequence ID" value="PXV71416.1"/>
    <property type="molecule type" value="Genomic_DNA"/>
</dbReference>
<dbReference type="OrthoDB" id="7061756at2"/>
<organism evidence="1 2">
    <name type="scientific">Sinimarinibacterium flocculans</name>
    <dbReference type="NCBI Taxonomy" id="985250"/>
    <lineage>
        <taxon>Bacteria</taxon>
        <taxon>Pseudomonadati</taxon>
        <taxon>Pseudomonadota</taxon>
        <taxon>Gammaproteobacteria</taxon>
        <taxon>Nevskiales</taxon>
        <taxon>Nevskiaceae</taxon>
        <taxon>Sinimarinibacterium</taxon>
    </lineage>
</organism>
<evidence type="ECO:0000313" key="2">
    <source>
        <dbReference type="Proteomes" id="UP000248330"/>
    </source>
</evidence>
<dbReference type="RefSeq" id="WP_110263531.1">
    <property type="nucleotide sequence ID" value="NZ_CAKZQT010000007.1"/>
</dbReference>
<sequence length="158" mass="16617">MTTLADILWAPAQRDAVVRDAIGLIESHVGGRGGLRGMSLKTGLAMIKAAKPGILDRAVRKLLPEFALALDPLYQDFRSETGGDFAAYLQEHNGRATAALLAVADRWIGRASPVAQGAYARLRGSAEGEVKAAIPGLARLIGRYLESGGDASPGPGRR</sequence>
<dbReference type="AlphaFoldDB" id="A0A318EPJ6"/>
<dbReference type="InterPro" id="IPR054211">
    <property type="entry name" value="DUF6918"/>
</dbReference>
<accession>A0A318EPJ6</accession>
<keyword evidence="2" id="KW-1185">Reference proteome</keyword>
<gene>
    <name evidence="1" type="ORF">C8D93_101466</name>
</gene>
<dbReference type="Pfam" id="PF21893">
    <property type="entry name" value="DUF6918"/>
    <property type="match status" value="1"/>
</dbReference>
<reference evidence="1 2" key="1">
    <citation type="submission" date="2018-04" db="EMBL/GenBank/DDBJ databases">
        <title>Genomic Encyclopedia of Type Strains, Phase IV (KMG-IV): sequencing the most valuable type-strain genomes for metagenomic binning, comparative biology and taxonomic classification.</title>
        <authorList>
            <person name="Goeker M."/>
        </authorList>
    </citation>
    <scope>NUCLEOTIDE SEQUENCE [LARGE SCALE GENOMIC DNA]</scope>
    <source>
        <strain evidence="1 2">DSM 104150</strain>
    </source>
</reference>
<evidence type="ECO:0000313" key="1">
    <source>
        <dbReference type="EMBL" id="PXV71416.1"/>
    </source>
</evidence>
<protein>
    <submittedName>
        <fullName evidence="1">Uncharacterized protein</fullName>
    </submittedName>
</protein>
<proteinExistence type="predicted"/>
<dbReference type="Proteomes" id="UP000248330">
    <property type="component" value="Unassembled WGS sequence"/>
</dbReference>